<organism evidence="1">
    <name type="scientific">Myoviridae sp. ctwVB15</name>
    <dbReference type="NCBI Taxonomy" id="2825208"/>
    <lineage>
        <taxon>Viruses</taxon>
        <taxon>Duplodnaviria</taxon>
        <taxon>Heunggongvirae</taxon>
        <taxon>Uroviricota</taxon>
        <taxon>Caudoviricetes</taxon>
    </lineage>
</organism>
<reference evidence="1" key="1">
    <citation type="journal article" date="2021" name="Proc. Natl. Acad. Sci. U.S.A.">
        <title>A Catalog of Tens of Thousands of Viruses from Human Metagenomes Reveals Hidden Associations with Chronic Diseases.</title>
        <authorList>
            <person name="Tisza M.J."/>
            <person name="Buck C.B."/>
        </authorList>
    </citation>
    <scope>NUCLEOTIDE SEQUENCE</scope>
    <source>
        <strain evidence="1">CtwVB15</strain>
    </source>
</reference>
<sequence>MLRTKKRKGAVAMTEPLKPCPFCGGERLI</sequence>
<name>A0A8S5UNA0_9CAUD</name>
<dbReference type="EMBL" id="BK016112">
    <property type="protein sequence ID" value="DAF95969.1"/>
    <property type="molecule type" value="Genomic_DNA"/>
</dbReference>
<evidence type="ECO:0000313" key="1">
    <source>
        <dbReference type="EMBL" id="DAF95969.1"/>
    </source>
</evidence>
<accession>A0A8S5UNA0</accession>
<proteinExistence type="predicted"/>
<protein>
    <submittedName>
        <fullName evidence="1">Restriction alleviation protein</fullName>
    </submittedName>
</protein>